<evidence type="ECO:0000256" key="4">
    <source>
        <dbReference type="ARBA" id="ARBA00022857"/>
    </source>
</evidence>
<keyword evidence="3" id="KW-0554">One-carbon metabolism</keyword>
<dbReference type="AlphaFoldDB" id="A0AA35TJR5"/>
<comment type="caution">
    <text evidence="8">The sequence shown here is derived from an EMBL/GenBank/DDBJ whole genome shotgun (WGS) entry which is preliminary data.</text>
</comment>
<evidence type="ECO:0000256" key="1">
    <source>
        <dbReference type="ARBA" id="ARBA00004903"/>
    </source>
</evidence>
<dbReference type="EMBL" id="CASHTH010003722">
    <property type="protein sequence ID" value="CAI8048322.1"/>
    <property type="molecule type" value="Genomic_DNA"/>
</dbReference>
<dbReference type="InterPro" id="IPR024072">
    <property type="entry name" value="DHFR-like_dom_sf"/>
</dbReference>
<dbReference type="EC" id="1.5.1.3" evidence="2"/>
<comment type="catalytic activity">
    <reaction evidence="6">
        <text>(6S)-5,6,7,8-tetrahydrofolate + NADP(+) = 7,8-dihydrofolate + NADPH + H(+)</text>
        <dbReference type="Rhea" id="RHEA:15009"/>
        <dbReference type="ChEBI" id="CHEBI:15378"/>
        <dbReference type="ChEBI" id="CHEBI:57451"/>
        <dbReference type="ChEBI" id="CHEBI:57453"/>
        <dbReference type="ChEBI" id="CHEBI:57783"/>
        <dbReference type="ChEBI" id="CHEBI:58349"/>
        <dbReference type="EC" id="1.5.1.3"/>
    </reaction>
</comment>
<dbReference type="InterPro" id="IPR012259">
    <property type="entry name" value="DHFR"/>
</dbReference>
<evidence type="ECO:0000313" key="8">
    <source>
        <dbReference type="EMBL" id="CAI8048322.1"/>
    </source>
</evidence>
<dbReference type="GO" id="GO:0046655">
    <property type="term" value="P:folic acid metabolic process"/>
    <property type="evidence" value="ECO:0007669"/>
    <property type="project" value="TreeGrafter"/>
</dbReference>
<comment type="pathway">
    <text evidence="1">Cofactor biosynthesis; tetrahydrofolate biosynthesis; 5,6,7,8-tetrahydrofolate from 7,8-dihydrofolate: step 1/1.</text>
</comment>
<keyword evidence="9" id="KW-1185">Reference proteome</keyword>
<organism evidence="8 9">
    <name type="scientific">Geodia barretti</name>
    <name type="common">Barrett's horny sponge</name>
    <dbReference type="NCBI Taxonomy" id="519541"/>
    <lineage>
        <taxon>Eukaryota</taxon>
        <taxon>Metazoa</taxon>
        <taxon>Porifera</taxon>
        <taxon>Demospongiae</taxon>
        <taxon>Heteroscleromorpha</taxon>
        <taxon>Tetractinellida</taxon>
        <taxon>Astrophorina</taxon>
        <taxon>Geodiidae</taxon>
        <taxon>Geodia</taxon>
    </lineage>
</organism>
<keyword evidence="5" id="KW-0560">Oxidoreductase</keyword>
<dbReference type="InterPro" id="IPR001796">
    <property type="entry name" value="DHFR_dom"/>
</dbReference>
<dbReference type="CDD" id="cd00209">
    <property type="entry name" value="DHFR"/>
    <property type="match status" value="1"/>
</dbReference>
<name>A0AA35TJR5_GEOBA</name>
<evidence type="ECO:0000259" key="7">
    <source>
        <dbReference type="PROSITE" id="PS51330"/>
    </source>
</evidence>
<dbReference type="GO" id="GO:0006730">
    <property type="term" value="P:one-carbon metabolic process"/>
    <property type="evidence" value="ECO:0007669"/>
    <property type="project" value="UniProtKB-KW"/>
</dbReference>
<dbReference type="Pfam" id="PF00186">
    <property type="entry name" value="DHFR_1"/>
    <property type="match status" value="1"/>
</dbReference>
<evidence type="ECO:0000313" key="9">
    <source>
        <dbReference type="Proteomes" id="UP001174909"/>
    </source>
</evidence>
<accession>A0AA35TJR5</accession>
<dbReference type="GO" id="GO:0046654">
    <property type="term" value="P:tetrahydrofolate biosynthetic process"/>
    <property type="evidence" value="ECO:0007669"/>
    <property type="project" value="InterPro"/>
</dbReference>
<evidence type="ECO:0000256" key="6">
    <source>
        <dbReference type="ARBA" id="ARBA00048873"/>
    </source>
</evidence>
<dbReference type="PANTHER" id="PTHR48069:SF3">
    <property type="entry name" value="DIHYDROFOLATE REDUCTASE"/>
    <property type="match status" value="1"/>
</dbReference>
<dbReference type="GO" id="GO:0005739">
    <property type="term" value="C:mitochondrion"/>
    <property type="evidence" value="ECO:0007669"/>
    <property type="project" value="TreeGrafter"/>
</dbReference>
<dbReference type="SUPFAM" id="SSF53597">
    <property type="entry name" value="Dihydrofolate reductase-like"/>
    <property type="match status" value="1"/>
</dbReference>
<dbReference type="GO" id="GO:0050661">
    <property type="term" value="F:NADP binding"/>
    <property type="evidence" value="ECO:0007669"/>
    <property type="project" value="InterPro"/>
</dbReference>
<evidence type="ECO:0000256" key="3">
    <source>
        <dbReference type="ARBA" id="ARBA00022563"/>
    </source>
</evidence>
<keyword evidence="4" id="KW-0521">NADP</keyword>
<reference evidence="8" key="1">
    <citation type="submission" date="2023-03" db="EMBL/GenBank/DDBJ databases">
        <authorList>
            <person name="Steffen K."/>
            <person name="Cardenas P."/>
        </authorList>
    </citation>
    <scope>NUCLEOTIDE SEQUENCE</scope>
</reference>
<proteinExistence type="predicted"/>
<protein>
    <recommendedName>
        <fullName evidence="2">dihydrofolate reductase</fullName>
        <ecNumber evidence="2">1.5.1.3</ecNumber>
    </recommendedName>
</protein>
<dbReference type="GO" id="GO:0004146">
    <property type="term" value="F:dihydrofolate reductase activity"/>
    <property type="evidence" value="ECO:0007669"/>
    <property type="project" value="UniProtKB-EC"/>
</dbReference>
<feature type="domain" description="DHFR" evidence="7">
    <location>
        <begin position="11"/>
        <end position="159"/>
    </location>
</feature>
<dbReference type="PROSITE" id="PS51330">
    <property type="entry name" value="DHFR_2"/>
    <property type="match status" value="1"/>
</dbReference>
<dbReference type="GO" id="GO:0046452">
    <property type="term" value="P:dihydrofolate metabolic process"/>
    <property type="evidence" value="ECO:0007669"/>
    <property type="project" value="TreeGrafter"/>
</dbReference>
<evidence type="ECO:0000256" key="5">
    <source>
        <dbReference type="ARBA" id="ARBA00023002"/>
    </source>
</evidence>
<dbReference type="Proteomes" id="UP001174909">
    <property type="component" value="Unassembled WGS sequence"/>
</dbReference>
<gene>
    <name evidence="8" type="ORF">GBAR_LOCUS26672</name>
</gene>
<dbReference type="PANTHER" id="PTHR48069">
    <property type="entry name" value="DIHYDROFOLATE REDUCTASE"/>
    <property type="match status" value="1"/>
</dbReference>
<sequence>MEAGDKPRRLSIRTVVAMDGEMGIGYRGGMPWPFMKKDYEFLQRITTETKTQGLQNAVIFGQRTWEFLIREEGRKYANRFNVVLTSKPPGDIPPGADLVCTSLQGALDRLQTPPLSHHIQQEAMRHEMCDRLYVTVLDGVFPADIYHPHIDHTLFTSIT</sequence>
<dbReference type="Gene3D" id="3.40.430.10">
    <property type="entry name" value="Dihydrofolate Reductase, subunit A"/>
    <property type="match status" value="1"/>
</dbReference>
<evidence type="ECO:0000256" key="2">
    <source>
        <dbReference type="ARBA" id="ARBA00012856"/>
    </source>
</evidence>